<accession>A0ABW2A6D3</accession>
<dbReference type="InterPro" id="IPR004090">
    <property type="entry name" value="Chemotax_Me-accpt_rcpt"/>
</dbReference>
<sequence>MARSIARPVAAVAAQLEAVAAGGGDLSVRIPAQGRDELARLAQGFNRFVSQLQVMVAEIATTSNEQTCTADRLRHTSEQGSQASAGVRDETTQVAAAVTEMGATVQEIAANAANAASAAQGASERAGLGRREVESNIRAIGQLSGQMETAARVIESVADHSQRIGTILDVIGGISEQTNLLALNAAIEAARAGDAGRGFAVVADEVRSLAQRTAQSTEEIRQMILRLQEESHSAVAAMGRGRELGSESVAAVERLGEVFGEIALKVVEISDMNVQVATATEEQAAVVADLNRNVESIDMASRDSSDAARDCAEAAARLHRLTATLDTLVGRFRY</sequence>
<dbReference type="EMBL" id="JBHSWE010000001">
    <property type="protein sequence ID" value="MFC6673028.1"/>
    <property type="molecule type" value="Genomic_DNA"/>
</dbReference>
<dbReference type="SMART" id="SM00283">
    <property type="entry name" value="MA"/>
    <property type="match status" value="1"/>
</dbReference>
<dbReference type="RefSeq" id="WP_379913332.1">
    <property type="nucleotide sequence ID" value="NZ_JBHSWE010000001.1"/>
</dbReference>
<comment type="caution">
    <text evidence="7">The sequence shown here is derived from an EMBL/GenBank/DDBJ whole genome shotgun (WGS) entry which is preliminary data.</text>
</comment>
<organism evidence="7 8">
    <name type="scientific">Marinobacterium aestuariivivens</name>
    <dbReference type="NCBI Taxonomy" id="1698799"/>
    <lineage>
        <taxon>Bacteria</taxon>
        <taxon>Pseudomonadati</taxon>
        <taxon>Pseudomonadota</taxon>
        <taxon>Gammaproteobacteria</taxon>
        <taxon>Oceanospirillales</taxon>
        <taxon>Oceanospirillaceae</taxon>
        <taxon>Marinobacterium</taxon>
    </lineage>
</organism>
<dbReference type="Proteomes" id="UP001596422">
    <property type="component" value="Unassembled WGS sequence"/>
</dbReference>
<evidence type="ECO:0000259" key="6">
    <source>
        <dbReference type="PROSITE" id="PS50885"/>
    </source>
</evidence>
<evidence type="ECO:0000256" key="2">
    <source>
        <dbReference type="ARBA" id="ARBA00023224"/>
    </source>
</evidence>
<evidence type="ECO:0000313" key="8">
    <source>
        <dbReference type="Proteomes" id="UP001596422"/>
    </source>
</evidence>
<dbReference type="PROSITE" id="PS50885">
    <property type="entry name" value="HAMP"/>
    <property type="match status" value="1"/>
</dbReference>
<reference evidence="8" key="1">
    <citation type="journal article" date="2019" name="Int. J. Syst. Evol. Microbiol.">
        <title>The Global Catalogue of Microorganisms (GCM) 10K type strain sequencing project: providing services to taxonomists for standard genome sequencing and annotation.</title>
        <authorList>
            <consortium name="The Broad Institute Genomics Platform"/>
            <consortium name="The Broad Institute Genome Sequencing Center for Infectious Disease"/>
            <person name="Wu L."/>
            <person name="Ma J."/>
        </authorList>
    </citation>
    <scope>NUCLEOTIDE SEQUENCE [LARGE SCALE GENOMIC DNA]</scope>
    <source>
        <strain evidence="8">NBRC 111756</strain>
    </source>
</reference>
<dbReference type="CDD" id="cd11386">
    <property type="entry name" value="MCP_signal"/>
    <property type="match status" value="1"/>
</dbReference>
<proteinExistence type="inferred from homology"/>
<dbReference type="PRINTS" id="PR00260">
    <property type="entry name" value="CHEMTRNSDUCR"/>
</dbReference>
<dbReference type="Pfam" id="PF00015">
    <property type="entry name" value="MCPsignal"/>
    <property type="match status" value="1"/>
</dbReference>
<evidence type="ECO:0000256" key="3">
    <source>
        <dbReference type="ARBA" id="ARBA00029447"/>
    </source>
</evidence>
<comment type="similarity">
    <text evidence="3">Belongs to the methyl-accepting chemotaxis (MCP) protein family.</text>
</comment>
<feature type="domain" description="HAMP" evidence="6">
    <location>
        <begin position="3"/>
        <end position="57"/>
    </location>
</feature>
<dbReference type="PANTHER" id="PTHR32089:SF112">
    <property type="entry name" value="LYSOZYME-LIKE PROTEIN-RELATED"/>
    <property type="match status" value="1"/>
</dbReference>
<dbReference type="PROSITE" id="PS50111">
    <property type="entry name" value="CHEMOTAXIS_TRANSDUC_2"/>
    <property type="match status" value="1"/>
</dbReference>
<dbReference type="CDD" id="cd06225">
    <property type="entry name" value="HAMP"/>
    <property type="match status" value="1"/>
</dbReference>
<dbReference type="SUPFAM" id="SSF58104">
    <property type="entry name" value="Methyl-accepting chemotaxis protein (MCP) signaling domain"/>
    <property type="match status" value="1"/>
</dbReference>
<evidence type="ECO:0000259" key="5">
    <source>
        <dbReference type="PROSITE" id="PS50111"/>
    </source>
</evidence>
<keyword evidence="2 4" id="KW-0807">Transducer</keyword>
<gene>
    <name evidence="7" type="ORF">ACFQDL_25270</name>
</gene>
<evidence type="ECO:0000313" key="7">
    <source>
        <dbReference type="EMBL" id="MFC6673028.1"/>
    </source>
</evidence>
<dbReference type="Pfam" id="PF00672">
    <property type="entry name" value="HAMP"/>
    <property type="match status" value="1"/>
</dbReference>
<comment type="subcellular location">
    <subcellularLocation>
        <location evidence="1">Membrane</location>
    </subcellularLocation>
</comment>
<dbReference type="SMART" id="SM00304">
    <property type="entry name" value="HAMP"/>
    <property type="match status" value="1"/>
</dbReference>
<feature type="domain" description="Methyl-accepting transducer" evidence="5">
    <location>
        <begin position="62"/>
        <end position="298"/>
    </location>
</feature>
<dbReference type="Gene3D" id="1.10.287.950">
    <property type="entry name" value="Methyl-accepting chemotaxis protein"/>
    <property type="match status" value="1"/>
</dbReference>
<keyword evidence="8" id="KW-1185">Reference proteome</keyword>
<dbReference type="InterPro" id="IPR004089">
    <property type="entry name" value="MCPsignal_dom"/>
</dbReference>
<evidence type="ECO:0000256" key="4">
    <source>
        <dbReference type="PROSITE-ProRule" id="PRU00284"/>
    </source>
</evidence>
<name>A0ABW2A6D3_9GAMM</name>
<dbReference type="InterPro" id="IPR003660">
    <property type="entry name" value="HAMP_dom"/>
</dbReference>
<evidence type="ECO:0000256" key="1">
    <source>
        <dbReference type="ARBA" id="ARBA00004370"/>
    </source>
</evidence>
<protein>
    <submittedName>
        <fullName evidence="7">Methyl-accepting chemotaxis protein</fullName>
    </submittedName>
</protein>
<dbReference type="PANTHER" id="PTHR32089">
    <property type="entry name" value="METHYL-ACCEPTING CHEMOTAXIS PROTEIN MCPB"/>
    <property type="match status" value="1"/>
</dbReference>